<proteinExistence type="predicted"/>
<gene>
    <name evidence="3" type="ORF">NYP18_14705</name>
</gene>
<feature type="compositionally biased region" description="Basic and acidic residues" evidence="1">
    <location>
        <begin position="1459"/>
        <end position="1479"/>
    </location>
</feature>
<reference evidence="3 4" key="1">
    <citation type="submission" date="2022-08" db="EMBL/GenBank/DDBJ databases">
        <title>YIM 101645 draft genome.</title>
        <authorList>
            <person name="Chen X."/>
        </authorList>
    </citation>
    <scope>NUCLEOTIDE SEQUENCE [LARGE SCALE GENOMIC DNA]</scope>
    <source>
        <strain evidence="3 4">YIM 101645</strain>
    </source>
</reference>
<dbReference type="PANTHER" id="PTHR24637:SF417">
    <property type="entry name" value="COL_CUTICLE_N DOMAIN-CONTAINING PROTEIN"/>
    <property type="match status" value="1"/>
</dbReference>
<dbReference type="Gene3D" id="2.60.40.10">
    <property type="entry name" value="Immunoglobulins"/>
    <property type="match status" value="1"/>
</dbReference>
<feature type="region of interest" description="Disordered" evidence="1">
    <location>
        <begin position="1574"/>
        <end position="1606"/>
    </location>
</feature>
<accession>A0ABT2G081</accession>
<evidence type="ECO:0000313" key="4">
    <source>
        <dbReference type="Proteomes" id="UP001205965"/>
    </source>
</evidence>
<evidence type="ECO:0000313" key="3">
    <source>
        <dbReference type="EMBL" id="MCS5480893.1"/>
    </source>
</evidence>
<dbReference type="NCBIfam" id="NF033766">
    <property type="entry name" value="choice_anch_G"/>
    <property type="match status" value="1"/>
</dbReference>
<comment type="caution">
    <text evidence="3">The sequence shown here is derived from an EMBL/GenBank/DDBJ whole genome shotgun (WGS) entry which is preliminary data.</text>
</comment>
<feature type="compositionally biased region" description="Polar residues" evidence="1">
    <location>
        <begin position="551"/>
        <end position="564"/>
    </location>
</feature>
<dbReference type="Proteomes" id="UP001205965">
    <property type="component" value="Unassembled WGS sequence"/>
</dbReference>
<sequence length="1724" mass="177068">MIGTANAQDTQAAYVSLADGTLIDLSLLGPFVDQDSETAFNSLLTAVTAERSWPQDQAAPEQTSRLDVTLLQGIRLTIAGISLPLVDTGDERGLLDLGSPGLGVLSAYAATPDANNAHAAAGVLGQDGFINVDAHQGSGNIQTEIQLTRFLQQLGISGLTDQVVDDLALRLGAVSSSAQETSGTVTAEYAIANAELNLHSPLLGQIGSSFRPGGVGADLDEAVEAVAGDGALVNRILGVVNGVLGRLGVLSALTDGPVTIDTDLETTLNELLAEPLYNGTSPETSLVVLNPASGDLTVNLEYLHGGNLSNLPANTELLTAAQINQIVAAVNGLLSGPDGLTARIQATVEEGLLATDIRIPLRINLLPTILDDGLELATVTIDGTLGDILNGTRGVVSGDLLGGTIPLNSILDTVVGALGGVGNLLRPALTAPTTSIINAVLTDTSTLVSGLDPVLRGVLGEVLNVTINAQPNELAPNDQALVGRPNAVAGTPANPAEDFSITAIEVDLLSLGGGAGLVSLPLARSTVVAADEAYVGELAMEPTEGPRAGGTTVTISGTTRGFTDENNASREIDAIYMADYRITDFIFDEGAGTVTFDTPAWELLDVEGSTVPVTLASGDVRSEELRFTYTGIPEADRNDPGYDWLTIRGGETKIVEQTWDTELPGGTTYSIDPRWRGLSNDWDISVDRSSGALSVTAPDDAPVGLVFEVPVIVTYPDGSVDRAPARVNVVTVPFGVEDIVIHETHTTVYFTDGTSIDIPHGEDGTDGVDGEDGVDGDSVTITNTYTDENGNTVIEFSDGSIITVNKGADGDDGTSVTITNTYTDENGNTVVEFSDGSTLTVQKGDKGDTGEDGESITIVSQVADGEGNIVITFSDGTVITVPKGVDGESVTIVSQTRDEQGNITLTFSDGEVVVIPAGADGDDGDSITIVRSELNSNGDLVIEFSDGTEVTVPKGVDGEDGTSVTITNTYTDENGNTVIEFSDGSTVTVQKGDKGDSGESITIVSQVPDAGGNIVLTFSDGTVVTVPKGATGDAGASITIVGQDTDAQGNVVLTFSDGSVVVIPKGVQGEQGNDGDSITIVRSELNSNGDLVIEFSDGNSVVVPKGADGEDGQDGDSVTISQTYTDENGNTVIEFSDGSTVTIAKGDKGDPGEDGEDGTSLTISETYTDENGNTVIEFSDGSTVTINKGVDGEDGESITIVSQVRDEQGNITLTFSDDSVVVIPAGVAGADGNDGASVIITDSFLNDDGDLVIEFSDGTEVTVPKGASGEDGQDGDSVTISETYTDENGNTVIEFSDGSIVTVQKGDKGDKGDKGEDGTSLTITDSYTDENGNTVIEFSDGTEVTINKGVDGEDGESVTIVNQTRDEQGNITLTFSDGEVVVIPAGADGDDGDSITIVRSELNSNGDLVIEFSDGTEVTVPKGVDGEDGTSVTITNTYTDENGNTVIEFSDGSIVTVQKGDKGDKGDKGEDGQDGETPRIGDNGNWWIGETDTGVKAEGEDGQNGVNGQAPYIKDGTWWVGVTPYVNELTDTWWIGDEETAIPATLADGAPSLPPVAINGTWWIGADDTGIATHVDTGIPATGPKGDDGKDGEDGKDGSFPGSSSGGGFGSSLSAIGRCVANPEGAILPMLALLGAAAAVNSPTAKPLADEIAAQINQQVANASSAAGQPEWLRQINHGLAEAAKSVDMRVVVPALIGAGILAVFLSATDCGPNQSSIDGRLDI</sequence>
<organism evidence="3 4">
    <name type="scientific">Corynebacterium lemuris</name>
    <dbReference type="NCBI Taxonomy" id="1859292"/>
    <lineage>
        <taxon>Bacteria</taxon>
        <taxon>Bacillati</taxon>
        <taxon>Actinomycetota</taxon>
        <taxon>Actinomycetes</taxon>
        <taxon>Mycobacteriales</taxon>
        <taxon>Corynebacteriaceae</taxon>
        <taxon>Corynebacterium</taxon>
    </lineage>
</organism>
<dbReference type="InterPro" id="IPR047900">
    <property type="entry name" value="Choice_anch_G"/>
</dbReference>
<dbReference type="EMBL" id="JANWTC010000022">
    <property type="protein sequence ID" value="MCS5480893.1"/>
    <property type="molecule type" value="Genomic_DNA"/>
</dbReference>
<dbReference type="Gene3D" id="2.60.450.20">
    <property type="match status" value="1"/>
</dbReference>
<protein>
    <submittedName>
        <fullName evidence="3">Choice-of-anchor G family protein</fullName>
    </submittedName>
</protein>
<feature type="compositionally biased region" description="Basic and acidic residues" evidence="1">
    <location>
        <begin position="1585"/>
        <end position="1597"/>
    </location>
</feature>
<dbReference type="PANTHER" id="PTHR24637">
    <property type="entry name" value="COLLAGEN"/>
    <property type="match status" value="1"/>
</dbReference>
<dbReference type="NCBIfam" id="NF038186">
    <property type="entry name" value="YPDG_rpt"/>
    <property type="match status" value="1"/>
</dbReference>
<name>A0ABT2G081_9CORY</name>
<dbReference type="Gene3D" id="2.60.120.220">
    <property type="entry name" value="Satellite virus coat domain"/>
    <property type="match status" value="1"/>
</dbReference>
<dbReference type="Pfam" id="PF18957">
    <property type="entry name" value="RibLong"/>
    <property type="match status" value="1"/>
</dbReference>
<keyword evidence="4" id="KW-1185">Reference proteome</keyword>
<dbReference type="InterPro" id="IPR047002">
    <property type="entry name" value="Tcp10_C_sf"/>
</dbReference>
<dbReference type="RefSeq" id="WP_259428951.1">
    <property type="nucleotide sequence ID" value="NZ_JANWTC010000022.1"/>
</dbReference>
<feature type="region of interest" description="Disordered" evidence="1">
    <location>
        <begin position="1456"/>
        <end position="1485"/>
    </location>
</feature>
<dbReference type="InterPro" id="IPR013783">
    <property type="entry name" value="Ig-like_fold"/>
</dbReference>
<dbReference type="InterPro" id="IPR044055">
    <property type="entry name" value="RibLong"/>
</dbReference>
<feature type="domain" description="Long Rib" evidence="2">
    <location>
        <begin position="635"/>
        <end position="729"/>
    </location>
</feature>
<evidence type="ECO:0000256" key="1">
    <source>
        <dbReference type="SAM" id="MobiDB-lite"/>
    </source>
</evidence>
<dbReference type="CDD" id="cd00102">
    <property type="entry name" value="IPT"/>
    <property type="match status" value="1"/>
</dbReference>
<feature type="region of interest" description="Disordered" evidence="1">
    <location>
        <begin position="542"/>
        <end position="564"/>
    </location>
</feature>
<evidence type="ECO:0000259" key="2">
    <source>
        <dbReference type="Pfam" id="PF18957"/>
    </source>
</evidence>